<feature type="region of interest" description="Disordered" evidence="1">
    <location>
        <begin position="221"/>
        <end position="242"/>
    </location>
</feature>
<protein>
    <submittedName>
        <fullName evidence="4">Uncharacterized protein</fullName>
    </submittedName>
</protein>
<keyword evidence="2" id="KW-0472">Membrane</keyword>
<feature type="region of interest" description="Disordered" evidence="1">
    <location>
        <begin position="537"/>
        <end position="560"/>
    </location>
</feature>
<dbReference type="PANTHER" id="PTHR35170">
    <property type="entry name" value="PROTEIN DD3-3"/>
    <property type="match status" value="1"/>
</dbReference>
<dbReference type="OrthoDB" id="167398at2759"/>
<organism evidence="4 5">
    <name type="scientific">Triparma laevis f. longispina</name>
    <dbReference type="NCBI Taxonomy" id="1714387"/>
    <lineage>
        <taxon>Eukaryota</taxon>
        <taxon>Sar</taxon>
        <taxon>Stramenopiles</taxon>
        <taxon>Ochrophyta</taxon>
        <taxon>Bolidophyceae</taxon>
        <taxon>Parmales</taxon>
        <taxon>Triparmaceae</taxon>
        <taxon>Triparma</taxon>
    </lineage>
</organism>
<keyword evidence="2" id="KW-1133">Transmembrane helix</keyword>
<feature type="compositionally biased region" description="Basic and acidic residues" evidence="1">
    <location>
        <begin position="158"/>
        <end position="170"/>
    </location>
</feature>
<dbReference type="AlphaFoldDB" id="A0A9W7A2X4"/>
<accession>A0A9W7A2X4</accession>
<comment type="caution">
    <text evidence="4">The sequence shown here is derived from an EMBL/GenBank/DDBJ whole genome shotgun (WGS) entry which is preliminary data.</text>
</comment>
<keyword evidence="2" id="KW-0812">Transmembrane</keyword>
<dbReference type="InterPro" id="IPR053320">
    <property type="entry name" value="Protein_DD3-3_O-glyco"/>
</dbReference>
<evidence type="ECO:0000256" key="3">
    <source>
        <dbReference type="SAM" id="SignalP"/>
    </source>
</evidence>
<dbReference type="EMBL" id="BRXW01000518">
    <property type="protein sequence ID" value="GMH62516.1"/>
    <property type="molecule type" value="Genomic_DNA"/>
</dbReference>
<feature type="signal peptide" evidence="3">
    <location>
        <begin position="1"/>
        <end position="16"/>
    </location>
</feature>
<sequence length="940" mass="104673">MKFALALATVIGMANADVYMHNPRGSNDRNCERNANRNNGNRLFDSQNNAAGGYACPRAVGNEVIQDEDGVASFGAFTQDKKIYYYEGSVLPIEWTNQHGCGPNSKVNCEIVIQYMCEDTADPQINNFWPWSTQKWGPNDSNAGTKVGAQAWRSGEKIASPRDGIPRDANDAATDTIPNNVESAVPSTVETRRFGMHENKDHYDRCEHTERNKGLYTADQRMRRNDQRATRQNPNGNRNGYECPEERDYYPWWHPSPWIDIAVLSNEGPVEPCTSVVLSNGDYVCRNENNQAIADGHTQRCAYYLSHSQNMHGKGFCDATTAGTVADKTGSTAWQQRKWYNNKVDCEANGFLWKEISHSDNLNGISYPVCGQTSFSRVNHLGNAMDDADIDSQNYFEDGGKTYLPESNNANRFVWTIPDIPTVKNGVDGYFDAGMEESYKSCTLRLRYNISTSDFPQWPEEAMESGHGWADNMVNFKNNTKKNEDDPATPLIQDPYIFTGVGDSAAKGKQFVSLAVNTNQYGRTFQDRSYKFAIKPRPSAESCDNPNDNTDCRNADSPKILSPNNNQKIFNLNVRGKRGNIVQTYPSVEYDFVPNRLKLDQNNFIHFQWTGSDYNPRRGCNNGEGGPPDPNDFVSAANANKNSRADRSNIIFMNTMAENVPMDMLGVTDVDEATGATSLATIMPNVPCGSGNTAEKDDCYRAIQRLSYLNQQSDGGSLTLRRGLDCLTEEELDQIKNKNERENHPLNCAKLNAKPYPYFDGGLMKMSQAGKYAYFSSRNNNFSNRDQTGIMCVRDGSGNGCEDVNGVLQDENQMISTAAIREKSFCNDEASDYSKGNNFGAASCIELSESILKEETQASTQADNDKIGDGNEEPCDTIIFFFQQATLEEKIGLAIALLFVGMGSAWGGYYTYNRIQARQNAGKKFAGNTKWKGAKATEMI</sequence>
<feature type="chain" id="PRO_5040743209" evidence="3">
    <location>
        <begin position="17"/>
        <end position="940"/>
    </location>
</feature>
<proteinExistence type="predicted"/>
<feature type="transmembrane region" description="Helical" evidence="2">
    <location>
        <begin position="891"/>
        <end position="912"/>
    </location>
</feature>
<keyword evidence="3" id="KW-0732">Signal</keyword>
<keyword evidence="5" id="KW-1185">Reference proteome</keyword>
<evidence type="ECO:0000256" key="1">
    <source>
        <dbReference type="SAM" id="MobiDB-lite"/>
    </source>
</evidence>
<evidence type="ECO:0000256" key="2">
    <source>
        <dbReference type="SAM" id="Phobius"/>
    </source>
</evidence>
<feature type="region of interest" description="Disordered" evidence="1">
    <location>
        <begin position="158"/>
        <end position="179"/>
    </location>
</feature>
<evidence type="ECO:0000313" key="5">
    <source>
        <dbReference type="Proteomes" id="UP001165122"/>
    </source>
</evidence>
<gene>
    <name evidence="4" type="ORF">TrLO_g2978</name>
</gene>
<name>A0A9W7A2X4_9STRA</name>
<feature type="compositionally biased region" description="Basic and acidic residues" evidence="1">
    <location>
        <begin position="26"/>
        <end position="35"/>
    </location>
</feature>
<feature type="region of interest" description="Disordered" evidence="1">
    <location>
        <begin position="23"/>
        <end position="46"/>
    </location>
</feature>
<evidence type="ECO:0000313" key="4">
    <source>
        <dbReference type="EMBL" id="GMH62516.1"/>
    </source>
</evidence>
<dbReference type="Proteomes" id="UP001165122">
    <property type="component" value="Unassembled WGS sequence"/>
</dbReference>
<dbReference type="PANTHER" id="PTHR35170:SF1">
    <property type="entry name" value="PROTEIN DD3-3"/>
    <property type="match status" value="1"/>
</dbReference>
<reference evidence="5" key="1">
    <citation type="journal article" date="2023" name="Commun. Biol.">
        <title>Genome analysis of Parmales, the sister group of diatoms, reveals the evolutionary specialization of diatoms from phago-mixotrophs to photoautotrophs.</title>
        <authorList>
            <person name="Ban H."/>
            <person name="Sato S."/>
            <person name="Yoshikawa S."/>
            <person name="Yamada K."/>
            <person name="Nakamura Y."/>
            <person name="Ichinomiya M."/>
            <person name="Sato N."/>
            <person name="Blanc-Mathieu R."/>
            <person name="Endo H."/>
            <person name="Kuwata A."/>
            <person name="Ogata H."/>
        </authorList>
    </citation>
    <scope>NUCLEOTIDE SEQUENCE [LARGE SCALE GENOMIC DNA]</scope>
    <source>
        <strain evidence="5">NIES 3700</strain>
    </source>
</reference>